<accession>A0A6H1NWK1</accession>
<name>A0A6H1NWK1_PRIMG</name>
<reference evidence="1 2" key="1">
    <citation type="submission" date="2020-04" db="EMBL/GenBank/DDBJ databases">
        <title>Genome-Wide Identification of 5-Methylcytosine Sites in Bacterial Genomes By High-Throughput Sequencing of MspJI Restriction Fragments.</title>
        <authorList>
            <person name="Wu V."/>
        </authorList>
    </citation>
    <scope>NUCLEOTIDE SEQUENCE [LARGE SCALE GENOMIC DNA]</scope>
    <source>
        <strain evidence="1 2">S2</strain>
    </source>
</reference>
<evidence type="ECO:0000313" key="1">
    <source>
        <dbReference type="EMBL" id="QIZ05615.1"/>
    </source>
</evidence>
<dbReference type="Proteomes" id="UP000501868">
    <property type="component" value="Chromosome"/>
</dbReference>
<dbReference type="InterPro" id="IPR029058">
    <property type="entry name" value="AB_hydrolase_fold"/>
</dbReference>
<proteinExistence type="predicted"/>
<dbReference type="EMBL" id="CP051128">
    <property type="protein sequence ID" value="QIZ05615.1"/>
    <property type="molecule type" value="Genomic_DNA"/>
</dbReference>
<organism evidence="1 2">
    <name type="scientific">Priestia megaterium</name>
    <name type="common">Bacillus megaterium</name>
    <dbReference type="NCBI Taxonomy" id="1404"/>
    <lineage>
        <taxon>Bacteria</taxon>
        <taxon>Bacillati</taxon>
        <taxon>Bacillota</taxon>
        <taxon>Bacilli</taxon>
        <taxon>Bacillales</taxon>
        <taxon>Bacillaceae</taxon>
        <taxon>Priestia</taxon>
    </lineage>
</organism>
<reference evidence="1 2" key="2">
    <citation type="submission" date="2020-04" db="EMBL/GenBank/DDBJ databases">
        <authorList>
            <person name="Fomenkov A."/>
            <person name="Anton B.P."/>
            <person name="Roberts R.J."/>
        </authorList>
    </citation>
    <scope>NUCLEOTIDE SEQUENCE [LARGE SCALE GENOMIC DNA]</scope>
    <source>
        <strain evidence="1 2">S2</strain>
    </source>
</reference>
<dbReference type="Gene3D" id="3.40.50.1820">
    <property type="entry name" value="alpha/beta hydrolase"/>
    <property type="match status" value="1"/>
</dbReference>
<evidence type="ECO:0000313" key="2">
    <source>
        <dbReference type="Proteomes" id="UP000501868"/>
    </source>
</evidence>
<dbReference type="SUPFAM" id="SSF53474">
    <property type="entry name" value="alpha/beta-Hydrolases"/>
    <property type="match status" value="1"/>
</dbReference>
<evidence type="ECO:0008006" key="3">
    <source>
        <dbReference type="Google" id="ProtNLM"/>
    </source>
</evidence>
<sequence length="463" mass="53547">MTVFSKLIQKIKINEEELKNVSFSYIVRDKAFKVLENEIDGDFVLESDFRSYVQIFLQAEENSQFFCRQDVIEYFMNEKKVAEFQVHSKDLESIHLIGEGSANVLINLLGNKVNCTVKRETEEEKFRLKTISYPGSHEKTWNSHRDIRYYYVPAKDHSLSNQLIVVFAGMGKVFEYRYNYSKALSDVNCHKLFIIDDYGDRGSYYLGNNGDSLVESSVISLILNFASTYNIPLKNILAMGSSKGGYAALYYGIKYSFGKIVAAAPQTFLGNFLQSFTLDMVEDMTNYREKADILFLNQKLFCLLEGKRTYPDIHLLVGSKDNHLQNHLLPFINKLKQMKVEYKYEVIEGYGHNALALFQNYMTQKANFLILQRDPFMYVNSIELTLDADSNLVCQVNCDKVDIIEFAYYWYRDRECIEKQFYIKGKAHSLMKTNGIAGTYSALVFVKLNNSIYKLTSDNIQVK</sequence>
<dbReference type="AlphaFoldDB" id="A0A6H1NWK1"/>
<gene>
    <name evidence="1" type="ORF">HFZ78_01700</name>
</gene>
<protein>
    <recommendedName>
        <fullName evidence="3">Accessory Sec system protein Asp2</fullName>
    </recommendedName>
</protein>